<reference evidence="4 5" key="1">
    <citation type="submission" date="2011-08" db="EMBL/GenBank/DDBJ databases">
        <title>The Genome Sequence of Plasmodium vivax India VII.</title>
        <authorList>
            <consortium name="The Broad Institute Genome Sequencing Platform"/>
            <consortium name="The Broad Institute Genome Sequencing Center for Infectious Disease"/>
            <person name="Neafsey D."/>
            <person name="Carlton J."/>
            <person name="Barnwell J."/>
            <person name="Collins W."/>
            <person name="Escalante A."/>
            <person name="Mullikin J."/>
            <person name="Saul A."/>
            <person name="Guigo R."/>
            <person name="Camara F."/>
            <person name="Young S.K."/>
            <person name="Zeng Q."/>
            <person name="Gargeya S."/>
            <person name="Fitzgerald M."/>
            <person name="Haas B."/>
            <person name="Abouelleil A."/>
            <person name="Alvarado L."/>
            <person name="Arachchi H.M."/>
            <person name="Berlin A."/>
            <person name="Brown A."/>
            <person name="Chapman S.B."/>
            <person name="Chen Z."/>
            <person name="Dunbar C."/>
            <person name="Freedman E."/>
            <person name="Gearin G."/>
            <person name="Gellesch M."/>
            <person name="Goldberg J."/>
            <person name="Griggs A."/>
            <person name="Gujja S."/>
            <person name="Heiman D."/>
            <person name="Howarth C."/>
            <person name="Larson L."/>
            <person name="Lui A."/>
            <person name="MacDonald P.J.P."/>
            <person name="Montmayeur A."/>
            <person name="Murphy C."/>
            <person name="Neiman D."/>
            <person name="Pearson M."/>
            <person name="Priest M."/>
            <person name="Roberts A."/>
            <person name="Saif S."/>
            <person name="Shea T."/>
            <person name="Shenoy N."/>
            <person name="Sisk P."/>
            <person name="Stolte C."/>
            <person name="Sykes S."/>
            <person name="Wortman J."/>
            <person name="Nusbaum C."/>
            <person name="Birren B."/>
        </authorList>
    </citation>
    <scope>NUCLEOTIDE SEQUENCE [LARGE SCALE GENOMIC DNA]</scope>
    <source>
        <strain evidence="4 5">India VII</strain>
    </source>
</reference>
<feature type="compositionally biased region" description="Acidic residues" evidence="2">
    <location>
        <begin position="1164"/>
        <end position="1179"/>
    </location>
</feature>
<evidence type="ECO:0000256" key="1">
    <source>
        <dbReference type="RuleBase" id="RU365006"/>
    </source>
</evidence>
<dbReference type="InterPro" id="IPR001279">
    <property type="entry name" value="Metallo-B-lactamas"/>
</dbReference>
<feature type="compositionally biased region" description="Basic and acidic residues" evidence="2">
    <location>
        <begin position="559"/>
        <end position="570"/>
    </location>
</feature>
<evidence type="ECO:0000313" key="4">
    <source>
        <dbReference type="EMBL" id="KMZ81832.1"/>
    </source>
</evidence>
<dbReference type="GO" id="GO:0006398">
    <property type="term" value="P:mRNA 3'-end processing by stem-loop binding and cleavage"/>
    <property type="evidence" value="ECO:0007669"/>
    <property type="project" value="InterPro"/>
</dbReference>
<dbReference type="SMART" id="SM01027">
    <property type="entry name" value="Beta-Casp"/>
    <property type="match status" value="1"/>
</dbReference>
<proteinExistence type="inferred from homology"/>
<protein>
    <recommendedName>
        <fullName evidence="1">Cleavage and polyadenylation specificity factor subunit 2</fullName>
    </recommendedName>
    <alternativeName>
        <fullName evidence="1">Cleavage and polyadenylation specificity factor 100 kDa subunit</fullName>
    </alternativeName>
</protein>
<dbReference type="InterPro" id="IPR036866">
    <property type="entry name" value="RibonucZ/Hydroxyglut_hydro"/>
</dbReference>
<feature type="compositionally biased region" description="Basic and acidic residues" evidence="2">
    <location>
        <begin position="44"/>
        <end position="53"/>
    </location>
</feature>
<dbReference type="GO" id="GO:0005847">
    <property type="term" value="C:mRNA cleavage and polyadenylation specificity factor complex"/>
    <property type="evidence" value="ECO:0007669"/>
    <property type="project" value="InterPro"/>
</dbReference>
<dbReference type="PANTHER" id="PTHR45922:SF1">
    <property type="entry name" value="CLEAVAGE AND POLYADENYLATION SPECIFICITY FACTOR SUBUNIT 2"/>
    <property type="match status" value="1"/>
</dbReference>
<feature type="compositionally biased region" description="Basic and acidic residues" evidence="2">
    <location>
        <begin position="680"/>
        <end position="692"/>
    </location>
</feature>
<feature type="compositionally biased region" description="Basic and acidic residues" evidence="2">
    <location>
        <begin position="714"/>
        <end position="730"/>
    </location>
</feature>
<feature type="domain" description="Beta-Casp" evidence="3">
    <location>
        <begin position="334"/>
        <end position="457"/>
    </location>
</feature>
<keyword evidence="1" id="KW-0507">mRNA processing</keyword>
<keyword evidence="1" id="KW-0694">RNA-binding</keyword>
<dbReference type="EMBL" id="KQ234222">
    <property type="protein sequence ID" value="KMZ81832.1"/>
    <property type="molecule type" value="Genomic_DNA"/>
</dbReference>
<feature type="compositionally biased region" description="Acidic residues" evidence="2">
    <location>
        <begin position="580"/>
        <end position="632"/>
    </location>
</feature>
<dbReference type="InterPro" id="IPR022712">
    <property type="entry name" value="Beta_Casp"/>
</dbReference>
<feature type="region of interest" description="Disordered" evidence="2">
    <location>
        <begin position="36"/>
        <end position="80"/>
    </location>
</feature>
<evidence type="ECO:0000313" key="5">
    <source>
        <dbReference type="Proteomes" id="UP000053562"/>
    </source>
</evidence>
<feature type="region of interest" description="Disordered" evidence="2">
    <location>
        <begin position="550"/>
        <end position="833"/>
    </location>
</feature>
<comment type="subcellular location">
    <subcellularLocation>
        <location evidence="1">Nucleus</location>
    </subcellularLocation>
</comment>
<feature type="region of interest" description="Disordered" evidence="2">
    <location>
        <begin position="849"/>
        <end position="879"/>
    </location>
</feature>
<dbReference type="SUPFAM" id="SSF56281">
    <property type="entry name" value="Metallo-hydrolase/oxidoreductase"/>
    <property type="match status" value="1"/>
</dbReference>
<evidence type="ECO:0000256" key="2">
    <source>
        <dbReference type="SAM" id="MobiDB-lite"/>
    </source>
</evidence>
<feature type="compositionally biased region" description="Low complexity" evidence="2">
    <location>
        <begin position="1099"/>
        <end position="1119"/>
    </location>
</feature>
<evidence type="ECO:0000259" key="3">
    <source>
        <dbReference type="SMART" id="SM01027"/>
    </source>
</evidence>
<feature type="compositionally biased region" description="Basic and acidic residues" evidence="2">
    <location>
        <begin position="1137"/>
        <end position="1147"/>
    </location>
</feature>
<name>A0A0J9SIJ9_PLAVI</name>
<feature type="compositionally biased region" description="Low complexity" evidence="2">
    <location>
        <begin position="1189"/>
        <end position="1203"/>
    </location>
</feature>
<dbReference type="Proteomes" id="UP000053562">
    <property type="component" value="Unassembled WGS sequence"/>
</dbReference>
<dbReference type="PANTHER" id="PTHR45922">
    <property type="entry name" value="CLEAVAGE AND POLYADENYLATION SPECIFICITY FACTOR SUBUNIT 2"/>
    <property type="match status" value="1"/>
</dbReference>
<dbReference type="Pfam" id="PF16661">
    <property type="entry name" value="Lactamase_B_6"/>
    <property type="match status" value="1"/>
</dbReference>
<accession>A0A0J9SIJ9</accession>
<dbReference type="Gene3D" id="3.60.15.10">
    <property type="entry name" value="Ribonuclease Z/Hydroxyacylglutathione hydrolase-like"/>
    <property type="match status" value="1"/>
</dbReference>
<dbReference type="GO" id="GO:0003723">
    <property type="term" value="F:RNA binding"/>
    <property type="evidence" value="ECO:0007669"/>
    <property type="project" value="UniProtKB-KW"/>
</dbReference>
<keyword evidence="1" id="KW-0539">Nucleus</keyword>
<feature type="region of interest" description="Disordered" evidence="2">
    <location>
        <begin position="1086"/>
        <end position="1218"/>
    </location>
</feature>
<feature type="compositionally biased region" description="Basic and acidic residues" evidence="2">
    <location>
        <begin position="854"/>
        <end position="879"/>
    </location>
</feature>
<dbReference type="OrthoDB" id="64353at2759"/>
<comment type="similarity">
    <text evidence="1">Belongs to the metallo-beta-lactamase superfamily. RNA-metabolizing metallo-beta-lactamase-like family. CPSF2/YSH1 subfamily.</text>
</comment>
<gene>
    <name evidence="4" type="ORF">PVIIG_02881</name>
</gene>
<dbReference type="InterPro" id="IPR027075">
    <property type="entry name" value="CPSF2"/>
</dbReference>
<feature type="compositionally biased region" description="Polar residues" evidence="2">
    <location>
        <begin position="1124"/>
        <end position="1136"/>
    </location>
</feature>
<sequence length="1309" mass="149907">MILEIVPLYSHKFYSTLLIIKDLGVSNKGCKLSEALQDGDEEEKISGEPKGEGIGEEAEQPPREEPPSHNGDATVTDQGDPLLRKTYNYDYLNNKKDFYAKEKDKNIYVLINCGWDDQFRTEDVKNVLRVCEYVDLLLITNHGLNFVGCAPLLFQELQKRGRKIPIICHEYVKSYSKYVLLSYFKCTSSCNFFKSFKDDEYVKMVNELFYNVTSLEFREHCTFRKIICQKKNTVCMLPLYFINNGDNIGSSAVIIKLFNSKILYSINFHLSDYSFIERSDVVQQANVFTYIGNFRYTNKNCSKMVDVKSILGIVNRTMNNLGSVLLPVDIDSVFLDLLFHINALLEVSMQRYALLFLCPYSENFARLLSASLTYLNSHIKNNFHKNRVNIFKMKNLVCIKNYSDFKKYENGYYILFSFPASLNNDTAKKILSTFLTRRKNVLIFTKRYYAPSFSHQVCSHYFTHKDERSKPELAFSFSQHVKIDDEKLYEIYLKEKNNIEKDVVLSKADGKRVKKEKKQVRKKKKKKPKFIFESKEEMLYIKREGRLVGKTDGGGTGKLKRDGAAAELVKKEKRKRGGSEEDVEGEEVGDDDDDDDESDMEDDDGDDYDEDDYDDDYDDDSDDDHDDPDDDPPHDPQNYNAYYHSDEEEEQTAGEGPQFAGYPHHSDSNASGDGATANRQSDKREGAYRSDRDEDYSLDGMEPPRGKTRKGRVTIKEEKINDYEYAEHSNHLLTNEQSDDTDKGYYPHQRKMGNINKDKKKKVRIKEEPQPTDDETYGHENYTNRHPLSKQRDQKGIPTFEKSEQIFTAEHGDELPQNDEENSASNDERKGSYQPVHISDYYQVERKKMRAGKRARDRDSVRKGSHIQLDRTHKEKKLSPETPKMTWKKKLINYLKTIPTTVQEEKVSIQVDCSVRAFNIEQCINQNALNSIIHLMKPQHFVLLPSCNSFFSFHFEMLLNATVQPMEEIKLHTFYTPNFSTHKNKRSIYFNRYLCSGGKTLDSISIPLRVHYENVHIKNIYTMINTMKVADGQLNVFKIKASVSSTRGGPSSQPCARRRKRFINEHSTFWSEFSEANYSLAIDDQGGEAQEGEKHAKESQAGQAGQSGQSGQTGQTGQADPKQAEQSAPNETSQSGGKEKPNEKKPFLDYYMDDEEPSGGAAQGEEDEHGAGEPSDDSDASSPMGDTLSNEGNPNEGSPNEGNANEDRPSEEPPSGSIYIGEVSMKNLSVAISGTFQRCLNFTEENHIIIDGKTCVKKEEREIATRGPAGNKKVERTKRNIVWKIQSPLDPSFYYLRNVLKDMYNHVSI</sequence>
<organism evidence="4 5">
    <name type="scientific">Plasmodium vivax India VII</name>
    <dbReference type="NCBI Taxonomy" id="1077284"/>
    <lineage>
        <taxon>Eukaryota</taxon>
        <taxon>Sar</taxon>
        <taxon>Alveolata</taxon>
        <taxon>Apicomplexa</taxon>
        <taxon>Aconoidasida</taxon>
        <taxon>Haemosporida</taxon>
        <taxon>Plasmodiidae</taxon>
        <taxon>Plasmodium</taxon>
        <taxon>Plasmodium (Plasmodium)</taxon>
    </lineage>
</organism>